<feature type="region of interest" description="Disordered" evidence="1">
    <location>
        <begin position="1"/>
        <end position="88"/>
    </location>
</feature>
<reference evidence="2 3" key="1">
    <citation type="submission" date="2018-02" db="EMBL/GenBank/DDBJ databases">
        <title>Bacteriophage NCPPB3778 and a type I-E CRISPR drive the evolution of the US Biological Select Agent, Rathayibacter toxicus.</title>
        <authorList>
            <person name="Davis E.W.II."/>
            <person name="Tabima J.F."/>
            <person name="Weisberg A.J."/>
            <person name="Lopes L.D."/>
            <person name="Wiseman M.S."/>
            <person name="Wiseman M.S."/>
            <person name="Pupko T."/>
            <person name="Belcher M.S."/>
            <person name="Sechler A.J."/>
            <person name="Tancos M.A."/>
            <person name="Schroeder B.K."/>
            <person name="Murray T.D."/>
            <person name="Luster D.G."/>
            <person name="Schneider W.L."/>
            <person name="Rogers E."/>
            <person name="Andreote F.D."/>
            <person name="Grunwald N.J."/>
            <person name="Putnam M.L."/>
            <person name="Chang J.H."/>
        </authorList>
    </citation>
    <scope>NUCLEOTIDE SEQUENCE [LARGE SCALE GENOMIC DNA]</scope>
    <source>
        <strain evidence="2 3">AY1D6</strain>
    </source>
</reference>
<evidence type="ECO:0000313" key="2">
    <source>
        <dbReference type="EMBL" id="PPH76225.1"/>
    </source>
</evidence>
<feature type="compositionally biased region" description="Low complexity" evidence="1">
    <location>
        <begin position="77"/>
        <end position="88"/>
    </location>
</feature>
<keyword evidence="3" id="KW-1185">Reference proteome</keyword>
<name>A0ABX5AD56_RATRA</name>
<gene>
    <name evidence="2" type="ORF">C5C40_09535</name>
</gene>
<organism evidence="2 3">
    <name type="scientific">Rathayibacter rathayi</name>
    <name type="common">Corynebacterium rathayi</name>
    <dbReference type="NCBI Taxonomy" id="33887"/>
    <lineage>
        <taxon>Bacteria</taxon>
        <taxon>Bacillati</taxon>
        <taxon>Actinomycetota</taxon>
        <taxon>Actinomycetes</taxon>
        <taxon>Micrococcales</taxon>
        <taxon>Microbacteriaceae</taxon>
        <taxon>Rathayibacter</taxon>
    </lineage>
</organism>
<feature type="compositionally biased region" description="Basic and acidic residues" evidence="1">
    <location>
        <begin position="57"/>
        <end position="68"/>
    </location>
</feature>
<accession>A0ABX5AD56</accession>
<dbReference type="EMBL" id="PSVT01000018">
    <property type="protein sequence ID" value="PPH76225.1"/>
    <property type="molecule type" value="Genomic_DNA"/>
</dbReference>
<sequence>METPAPWLAALRPPHGRMGRDDLHTSSARPAPRRRRAHRQPRHAHDLHPRDRRRPRRPGERRNPDRVQHGPLRRVPARAGAAGAPRAWRLGPGAHRLRLREGCGLVHRRLPRHLGADRR</sequence>
<protein>
    <submittedName>
        <fullName evidence="2">Uncharacterized protein</fullName>
    </submittedName>
</protein>
<comment type="caution">
    <text evidence="2">The sequence shown here is derived from an EMBL/GenBank/DDBJ whole genome shotgun (WGS) entry which is preliminary data.</text>
</comment>
<proteinExistence type="predicted"/>
<feature type="compositionally biased region" description="Basic residues" evidence="1">
    <location>
        <begin position="31"/>
        <end position="42"/>
    </location>
</feature>
<evidence type="ECO:0000313" key="3">
    <source>
        <dbReference type="Proteomes" id="UP000239698"/>
    </source>
</evidence>
<dbReference type="Proteomes" id="UP000239698">
    <property type="component" value="Unassembled WGS sequence"/>
</dbReference>
<evidence type="ECO:0000256" key="1">
    <source>
        <dbReference type="SAM" id="MobiDB-lite"/>
    </source>
</evidence>